<dbReference type="RefSeq" id="WP_042156258.1">
    <property type="nucleotide sequence ID" value="NZ_CM002803.1"/>
</dbReference>
<evidence type="ECO:0000256" key="3">
    <source>
        <dbReference type="ARBA" id="ARBA00023306"/>
    </source>
</evidence>
<evidence type="ECO:0000256" key="2">
    <source>
        <dbReference type="ARBA" id="ARBA00023210"/>
    </source>
</evidence>
<evidence type="ECO:0000259" key="6">
    <source>
        <dbReference type="Pfam" id="PF03775"/>
    </source>
</evidence>
<dbReference type="PANTHER" id="PTHR34108:SF1">
    <property type="entry name" value="SEPTUM SITE-DETERMINING PROTEIN MINC"/>
    <property type="match status" value="1"/>
</dbReference>
<evidence type="ECO:0000313" key="7">
    <source>
        <dbReference type="EMBL" id="AQY60360.1"/>
    </source>
</evidence>
<dbReference type="HAMAP" id="MF_00267">
    <property type="entry name" value="MinC"/>
    <property type="match status" value="1"/>
</dbReference>
<comment type="subunit">
    <text evidence="4 5">Interacts with MinD and FtsZ.</text>
</comment>
<dbReference type="Pfam" id="PF03775">
    <property type="entry name" value="MinC_C"/>
    <property type="match status" value="1"/>
</dbReference>
<gene>
    <name evidence="5 8" type="primary">minC</name>
    <name evidence="8" type="ORF">A19Y_4054</name>
</gene>
<dbReference type="Proteomes" id="UP000027395">
    <property type="component" value="Chromosome"/>
</dbReference>
<dbReference type="GO" id="GO:1901891">
    <property type="term" value="P:regulation of cell septum assembly"/>
    <property type="evidence" value="ECO:0007669"/>
    <property type="project" value="InterPro"/>
</dbReference>
<dbReference type="InterPro" id="IPR013033">
    <property type="entry name" value="MinC"/>
</dbReference>
<evidence type="ECO:0000256" key="1">
    <source>
        <dbReference type="ARBA" id="ARBA00022618"/>
    </source>
</evidence>
<dbReference type="InterPro" id="IPR036145">
    <property type="entry name" value="MinC_C_sf"/>
</dbReference>
<evidence type="ECO:0000313" key="9">
    <source>
        <dbReference type="Proteomes" id="UP000027395"/>
    </source>
</evidence>
<dbReference type="HOGENOM" id="CLU_048711_0_0_3"/>
<dbReference type="InterPro" id="IPR005526">
    <property type="entry name" value="Septum_form_inhib_MinC_C"/>
</dbReference>
<protein>
    <recommendedName>
        <fullName evidence="5">Probable septum site-determining protein MinC</fullName>
    </recommendedName>
</protein>
<dbReference type="NCBIfam" id="TIGR01222">
    <property type="entry name" value="minC"/>
    <property type="match status" value="1"/>
</dbReference>
<dbReference type="EMBL" id="CM002803">
    <property type="protein sequence ID" value="KEI68765.1"/>
    <property type="molecule type" value="Genomic_DNA"/>
</dbReference>
<evidence type="ECO:0000256" key="4">
    <source>
        <dbReference type="ARBA" id="ARBA00046874"/>
    </source>
</evidence>
<dbReference type="PATRIC" id="fig|388467.6.peg.3996"/>
<name>A0A073CXM2_PLAA1</name>
<dbReference type="GeneID" id="77289966"/>
<dbReference type="eggNOG" id="COG0850">
    <property type="taxonomic scope" value="Bacteria"/>
</dbReference>
<dbReference type="InterPro" id="IPR016098">
    <property type="entry name" value="CAP/MinC_C"/>
</dbReference>
<keyword evidence="9" id="KW-1185">Reference proteome</keyword>
<comment type="similarity">
    <text evidence="5">Belongs to the MinC family.</text>
</comment>
<dbReference type="NCBIfam" id="NF001778">
    <property type="entry name" value="PRK00513.2-4"/>
    <property type="match status" value="1"/>
</dbReference>
<evidence type="ECO:0000256" key="5">
    <source>
        <dbReference type="HAMAP-Rule" id="MF_00267"/>
    </source>
</evidence>
<proteinExistence type="inferred from homology"/>
<dbReference type="SUPFAM" id="SSF63848">
    <property type="entry name" value="Cell-division inhibitor MinC, C-terminal domain"/>
    <property type="match status" value="1"/>
</dbReference>
<accession>A0A073CXM2</accession>
<keyword evidence="1 5" id="KW-0132">Cell division</keyword>
<keyword evidence="2 5" id="KW-0717">Septation</keyword>
<keyword evidence="3 5" id="KW-0131">Cell cycle</keyword>
<dbReference type="PANTHER" id="PTHR34108">
    <property type="entry name" value="SEPTUM SITE-DETERMINING PROTEIN MINC"/>
    <property type="match status" value="1"/>
</dbReference>
<dbReference type="AlphaFoldDB" id="A0A073CXM2"/>
<organism evidence="8 9">
    <name type="scientific">Planktothrix agardhii (strain NIVA-CYA 126/8)</name>
    <dbReference type="NCBI Taxonomy" id="388467"/>
    <lineage>
        <taxon>Bacteria</taxon>
        <taxon>Bacillati</taxon>
        <taxon>Cyanobacteriota</taxon>
        <taxon>Cyanophyceae</taxon>
        <taxon>Oscillatoriophycideae</taxon>
        <taxon>Oscillatoriales</taxon>
        <taxon>Microcoleaceae</taxon>
        <taxon>Planktothrix</taxon>
    </lineage>
</organism>
<dbReference type="Gene3D" id="2.160.20.70">
    <property type="match status" value="1"/>
</dbReference>
<dbReference type="STRING" id="388467.A19Y_4054"/>
<dbReference type="EMBL" id="KU665237">
    <property type="protein sequence ID" value="AQY60360.1"/>
    <property type="molecule type" value="Genomic_DNA"/>
</dbReference>
<reference evidence="7" key="2">
    <citation type="journal article" date="2017" name="Front. Microbiol.">
        <title>Evolution of Anabaenopeptin Peptide Structural Variability in the Cyanobacterium Planktothrix.</title>
        <authorList>
            <person name="Entfellner E."/>
            <person name="Frei M."/>
            <person name="Christiansen G."/>
            <person name="Deng L."/>
            <person name="Blom J."/>
            <person name="Kurmayer R."/>
        </authorList>
    </citation>
    <scope>NUCLEOTIDE SEQUENCE</scope>
    <source>
        <strain evidence="7">NIVA-CYA 126/8</strain>
    </source>
</reference>
<evidence type="ECO:0000313" key="8">
    <source>
        <dbReference type="EMBL" id="KEI68765.1"/>
    </source>
</evidence>
<reference evidence="8 9" key="1">
    <citation type="journal article" date="2014" name="Appl. Environ. Microbiol.">
        <title>Elucidation of insertion elements encoded on plasmids and in vitro construction of shuttle vectors from the toxic cyanobacterium Planktothrix.</title>
        <authorList>
            <person name="Christiansen G."/>
            <person name="Goesmann A."/>
            <person name="Kurmayer R."/>
        </authorList>
    </citation>
    <scope>NUCLEOTIDE SEQUENCE [LARGE SCALE GENOMIC DNA]</scope>
    <source>
        <strain evidence="8 9">NIVA-CYA 126/8</strain>
    </source>
</reference>
<dbReference type="GO" id="GO:0000902">
    <property type="term" value="P:cell morphogenesis"/>
    <property type="evidence" value="ECO:0007669"/>
    <property type="project" value="InterPro"/>
</dbReference>
<dbReference type="GO" id="GO:0000917">
    <property type="term" value="P:division septum assembly"/>
    <property type="evidence" value="ECO:0007669"/>
    <property type="project" value="UniProtKB-KW"/>
</dbReference>
<sequence length="277" mass="30615">MSLDTPISESIITKSESPVISPEIDPNLQVRFKTEAGRLLLFLPPENNREDIETNANLNNTWTELWQQLKHRLNGGEHAEQDYTEVYLMAENRLLDGRQLQDIAEALTEVQLQLKRVKTSRRQTAVAAAMAGYSVDQDVERETLAQPVLETTTAPLAEPLYLKMTVRSGVDIRHPGTIVIVGDVNPGSSVIADGDIIIWGRLRGNAHAGAKGNPNSLIMALQMEPKLIRIADQVARGPEITPEHFYPEVAYINTTGIRISPAKEVAKARVLTLDING</sequence>
<comment type="function">
    <text evidence="5">Cell division inhibitor that blocks the formation of polar Z ring septums. Rapidly oscillates between the poles of the cell to destabilize FtsZ filaments that have formed before they mature into polar Z rings. Prevents FtsZ polymerization.</text>
</comment>
<feature type="domain" description="Septum formation inhibitor MinC C-terminal" evidence="6">
    <location>
        <begin position="162"/>
        <end position="258"/>
    </location>
</feature>